<evidence type="ECO:0000259" key="16">
    <source>
        <dbReference type="PROSITE" id="PS51745"/>
    </source>
</evidence>
<dbReference type="SMART" id="SM00666">
    <property type="entry name" value="PB1"/>
    <property type="match status" value="1"/>
</dbReference>
<keyword evidence="4" id="KW-0813">Transport</keyword>
<dbReference type="Pfam" id="PF00564">
    <property type="entry name" value="PB1"/>
    <property type="match status" value="1"/>
</dbReference>
<dbReference type="InterPro" id="IPR032350">
    <property type="entry name" value="Nbr1_FW"/>
</dbReference>
<keyword evidence="6" id="KW-0479">Metal-binding</keyword>
<evidence type="ECO:0000256" key="3">
    <source>
        <dbReference type="ARBA" id="ARBA00011726"/>
    </source>
</evidence>
<dbReference type="CDD" id="cd14947">
    <property type="entry name" value="NBR1_like"/>
    <property type="match status" value="1"/>
</dbReference>
<dbReference type="InterPro" id="IPR000270">
    <property type="entry name" value="PB1_dom"/>
</dbReference>
<dbReference type="PROSITE" id="PS51745">
    <property type="entry name" value="PB1"/>
    <property type="match status" value="1"/>
</dbReference>
<dbReference type="GO" id="GO:0031410">
    <property type="term" value="C:cytoplasmic vesicle"/>
    <property type="evidence" value="ECO:0007669"/>
    <property type="project" value="UniProtKB-KW"/>
</dbReference>
<sequence length="753" mass="81934">MESTLVIKVSYGDTLRRFNARIDENGQLDLDMNGLRAKIIGLLNFPLDADLTLTYVDEDGDVVTLVDDDDLLDVMKQSLKFLRVNVQLNNDKYGKSYAKSSGSSTPKRSPRVQCPLPNINIGAADMLKSVPEPLREALCDLLSKISLDLTSKIVAPNPVCAEIVDCLSKMGQTILNPPQQFQAGASSSNQTGATEHPMASVVPGEASATNDEPSREVRIANVTRTVGVPAPVDLNLDPPCDSNPSGCANAISAPTPHLDDKKETKKQNAGQPSDKSVAIGASSSSTHSALARSLGNECPFSGMPVVNDSSVPPFTLHRISSSRRSNGRNDAMVGMFHRGVQCDGCGVHPITGPRYKSKVREDYDLCSICFAEMGNEADYVKMDRPAFYRHPRSFRGLHDPAQNYWVGPPSPSPVTRHCGIKPVRAKLDSRFILDVNLLDGTMMAPSTPFTKIWRMRNSGSIVWPQGVQLVWIGGDRFSHADSVELEIPADGVPVDGELDIAVDFTSPELPGRYISYWRMASPSGTKFGQRVWVLIQVDNSMKDSVNGVRGLNLNLPPDCAGSKSPQIIDVNLQPAMDSSFLEPCNSTSVPVPMVDVGQTKKDQELNFPINDTLLVGDGVSTPAPNQVPSSVSYPIIDLSEVAPVGPTEALPAMDVPASSEEVIVNDAVEMSLLKELEEMGFKQIDLNKEILRMNEYNLEQSVDDLCGVSDWDPILDELQEMGFSNKEMNRKLLKKNNGSIKRVVMDLLTGEKA</sequence>
<dbReference type="InterPro" id="IPR056893">
    <property type="entry name" value="UBA_Nbr1_C"/>
</dbReference>
<evidence type="ECO:0000256" key="8">
    <source>
        <dbReference type="ARBA" id="ARBA00022833"/>
    </source>
</evidence>
<evidence type="ECO:0000313" key="17">
    <source>
        <dbReference type="EMBL" id="KAF2293270.1"/>
    </source>
</evidence>
<feature type="domain" description="ZZ-type" evidence="15">
    <location>
        <begin position="337"/>
        <end position="387"/>
    </location>
</feature>
<keyword evidence="10" id="KW-0072">Autophagy</keyword>
<evidence type="ECO:0000256" key="5">
    <source>
        <dbReference type="ARBA" id="ARBA00022554"/>
    </source>
</evidence>
<dbReference type="InterPro" id="IPR000433">
    <property type="entry name" value="Znf_ZZ"/>
</dbReference>
<dbReference type="Proteomes" id="UP000467840">
    <property type="component" value="Chromosome 13"/>
</dbReference>
<organism evidence="17 18">
    <name type="scientific">Hevea brasiliensis</name>
    <name type="common">Para rubber tree</name>
    <name type="synonym">Siphonia brasiliensis</name>
    <dbReference type="NCBI Taxonomy" id="3981"/>
    <lineage>
        <taxon>Eukaryota</taxon>
        <taxon>Viridiplantae</taxon>
        <taxon>Streptophyta</taxon>
        <taxon>Embryophyta</taxon>
        <taxon>Tracheophyta</taxon>
        <taxon>Spermatophyta</taxon>
        <taxon>Magnoliopsida</taxon>
        <taxon>eudicotyledons</taxon>
        <taxon>Gunneridae</taxon>
        <taxon>Pentapetalae</taxon>
        <taxon>rosids</taxon>
        <taxon>fabids</taxon>
        <taxon>Malpighiales</taxon>
        <taxon>Euphorbiaceae</taxon>
        <taxon>Crotonoideae</taxon>
        <taxon>Micrandreae</taxon>
        <taxon>Hevea</taxon>
    </lineage>
</organism>
<feature type="region of interest" description="Disordered" evidence="13">
    <location>
        <begin position="230"/>
        <end position="290"/>
    </location>
</feature>
<evidence type="ECO:0000256" key="4">
    <source>
        <dbReference type="ARBA" id="ARBA00022448"/>
    </source>
</evidence>
<dbReference type="Gene3D" id="3.10.20.90">
    <property type="entry name" value="Phosphatidylinositol 3-kinase Catalytic Subunit, Chain A, domain 1"/>
    <property type="match status" value="1"/>
</dbReference>
<evidence type="ECO:0000259" key="14">
    <source>
        <dbReference type="PROSITE" id="PS50030"/>
    </source>
</evidence>
<dbReference type="GO" id="GO:0005776">
    <property type="term" value="C:autophagosome"/>
    <property type="evidence" value="ECO:0007669"/>
    <property type="project" value="UniProtKB-SubCell"/>
</dbReference>
<comment type="subcellular location">
    <subcellularLocation>
        <location evidence="2">Cytoplasmic vesicle</location>
        <location evidence="2">Autophagosome</location>
    </subcellularLocation>
    <subcellularLocation>
        <location evidence="1">Vacuole</location>
    </subcellularLocation>
</comment>
<comment type="caution">
    <text evidence="17">The sequence shown here is derived from an EMBL/GenBank/DDBJ whole genome shotgun (WGS) entry which is preliminary data.</text>
</comment>
<protein>
    <recommendedName>
        <fullName evidence="19">ZZ-type domain-containing protein</fullName>
    </recommendedName>
</protein>
<dbReference type="EMBL" id="JAAGAX010000014">
    <property type="protein sequence ID" value="KAF2293270.1"/>
    <property type="molecule type" value="Genomic_DNA"/>
</dbReference>
<dbReference type="Gene3D" id="2.60.40.10">
    <property type="entry name" value="Immunoglobulins"/>
    <property type="match status" value="1"/>
</dbReference>
<reference evidence="17 18" key="1">
    <citation type="journal article" date="2020" name="Mol. Plant">
        <title>The Chromosome-Based Rubber Tree Genome Provides New Insights into Spurge Genome Evolution and Rubber Biosynthesis.</title>
        <authorList>
            <person name="Liu J."/>
            <person name="Shi C."/>
            <person name="Shi C.C."/>
            <person name="Li W."/>
            <person name="Zhang Q.J."/>
            <person name="Zhang Y."/>
            <person name="Li K."/>
            <person name="Lu H.F."/>
            <person name="Shi C."/>
            <person name="Zhu S.T."/>
            <person name="Xiao Z.Y."/>
            <person name="Nan H."/>
            <person name="Yue Y."/>
            <person name="Zhu X.G."/>
            <person name="Wu Y."/>
            <person name="Hong X.N."/>
            <person name="Fan G.Y."/>
            <person name="Tong Y."/>
            <person name="Zhang D."/>
            <person name="Mao C.L."/>
            <person name="Liu Y.L."/>
            <person name="Hao S.J."/>
            <person name="Liu W.Q."/>
            <person name="Lv M.Q."/>
            <person name="Zhang H.B."/>
            <person name="Liu Y."/>
            <person name="Hu-Tang G.R."/>
            <person name="Wang J.P."/>
            <person name="Wang J.H."/>
            <person name="Sun Y.H."/>
            <person name="Ni S.B."/>
            <person name="Chen W.B."/>
            <person name="Zhang X.C."/>
            <person name="Jiao Y.N."/>
            <person name="Eichler E.E."/>
            <person name="Li G.H."/>
            <person name="Liu X."/>
            <person name="Gao L.Z."/>
        </authorList>
    </citation>
    <scope>NUCLEOTIDE SEQUENCE [LARGE SCALE GENOMIC DNA]</scope>
    <source>
        <strain evidence="18">cv. GT1</strain>
        <tissue evidence="17">Leaf</tissue>
    </source>
</reference>
<dbReference type="GO" id="GO:0006914">
    <property type="term" value="P:autophagy"/>
    <property type="evidence" value="ECO:0007669"/>
    <property type="project" value="UniProtKB-KW"/>
</dbReference>
<dbReference type="FunFam" id="1.10.8.10:FF:000085">
    <property type="entry name" value="protein NBR1 homolog"/>
    <property type="match status" value="1"/>
</dbReference>
<dbReference type="SUPFAM" id="SSF54277">
    <property type="entry name" value="CAD &amp; PB1 domains"/>
    <property type="match status" value="1"/>
</dbReference>
<keyword evidence="11" id="KW-0968">Cytoplasmic vesicle</keyword>
<keyword evidence="9" id="KW-0653">Protein transport</keyword>
<evidence type="ECO:0000256" key="9">
    <source>
        <dbReference type="ARBA" id="ARBA00022927"/>
    </source>
</evidence>
<dbReference type="Pfam" id="PF00569">
    <property type="entry name" value="ZZ"/>
    <property type="match status" value="1"/>
</dbReference>
<dbReference type="InterPro" id="IPR043145">
    <property type="entry name" value="Znf_ZZ_sf"/>
</dbReference>
<feature type="domain" description="UBA" evidence="14">
    <location>
        <begin position="701"/>
        <end position="750"/>
    </location>
</feature>
<evidence type="ECO:0000259" key="15">
    <source>
        <dbReference type="PROSITE" id="PS50135"/>
    </source>
</evidence>
<dbReference type="Gene3D" id="1.10.8.10">
    <property type="entry name" value="DNA helicase RuvA subunit, C-terminal domain"/>
    <property type="match status" value="2"/>
</dbReference>
<evidence type="ECO:0000256" key="13">
    <source>
        <dbReference type="SAM" id="MobiDB-lite"/>
    </source>
</evidence>
<evidence type="ECO:0000256" key="1">
    <source>
        <dbReference type="ARBA" id="ARBA00004116"/>
    </source>
</evidence>
<feature type="domain" description="PB1" evidence="16">
    <location>
        <begin position="4"/>
        <end position="89"/>
    </location>
</feature>
<proteinExistence type="predicted"/>
<gene>
    <name evidence="17" type="ORF">GH714_040640</name>
</gene>
<dbReference type="PROSITE" id="PS50030">
    <property type="entry name" value="UBA"/>
    <property type="match status" value="1"/>
</dbReference>
<keyword evidence="7 12" id="KW-0863">Zinc-finger</keyword>
<feature type="region of interest" description="Disordered" evidence="13">
    <location>
        <begin position="178"/>
        <end position="216"/>
    </location>
</feature>
<dbReference type="GO" id="GO:0008270">
    <property type="term" value="F:zinc ion binding"/>
    <property type="evidence" value="ECO:0007669"/>
    <property type="project" value="UniProtKB-KW"/>
</dbReference>
<dbReference type="SMART" id="SM00291">
    <property type="entry name" value="ZnF_ZZ"/>
    <property type="match status" value="1"/>
</dbReference>
<dbReference type="PROSITE" id="PS50135">
    <property type="entry name" value="ZF_ZZ_2"/>
    <property type="match status" value="1"/>
</dbReference>
<accession>A0A6A6KW73</accession>
<dbReference type="Pfam" id="PF24932">
    <property type="entry name" value="UBA_NBR1_C"/>
    <property type="match status" value="2"/>
</dbReference>
<dbReference type="Pfam" id="PF16158">
    <property type="entry name" value="N_BRCA1_IG"/>
    <property type="match status" value="1"/>
</dbReference>
<comment type="subunit">
    <text evidence="3">Homodimers and heterodimers.</text>
</comment>
<dbReference type="PANTHER" id="PTHR20930">
    <property type="entry name" value="OVARIAN CARCINOMA ANTIGEN CA125-RELATED"/>
    <property type="match status" value="1"/>
</dbReference>
<feature type="compositionally biased region" description="Polar residues" evidence="13">
    <location>
        <begin position="178"/>
        <end position="193"/>
    </location>
</feature>
<dbReference type="InterPro" id="IPR053793">
    <property type="entry name" value="PB1-like"/>
</dbReference>
<keyword evidence="18" id="KW-1185">Reference proteome</keyword>
<evidence type="ECO:0000313" key="18">
    <source>
        <dbReference type="Proteomes" id="UP000467840"/>
    </source>
</evidence>
<dbReference type="CDD" id="cd14319">
    <property type="entry name" value="UBA_NBR1"/>
    <property type="match status" value="2"/>
</dbReference>
<evidence type="ECO:0000256" key="10">
    <source>
        <dbReference type="ARBA" id="ARBA00023006"/>
    </source>
</evidence>
<evidence type="ECO:0000256" key="7">
    <source>
        <dbReference type="ARBA" id="ARBA00022771"/>
    </source>
</evidence>
<evidence type="ECO:0000256" key="2">
    <source>
        <dbReference type="ARBA" id="ARBA00004419"/>
    </source>
</evidence>
<dbReference type="InterPro" id="IPR009060">
    <property type="entry name" value="UBA-like_sf"/>
</dbReference>
<evidence type="ECO:0000256" key="11">
    <source>
        <dbReference type="ARBA" id="ARBA00023329"/>
    </source>
</evidence>
<dbReference type="InterPro" id="IPR013783">
    <property type="entry name" value="Ig-like_fold"/>
</dbReference>
<feature type="compositionally biased region" description="Low complexity" evidence="13">
    <location>
        <begin position="273"/>
        <end position="290"/>
    </location>
</feature>
<dbReference type="GO" id="GO:0015031">
    <property type="term" value="P:protein transport"/>
    <property type="evidence" value="ECO:0007669"/>
    <property type="project" value="UniProtKB-KW"/>
</dbReference>
<evidence type="ECO:0000256" key="12">
    <source>
        <dbReference type="PROSITE-ProRule" id="PRU00228"/>
    </source>
</evidence>
<keyword evidence="8" id="KW-0862">Zinc</keyword>
<name>A0A6A6KW73_HEVBR</name>
<dbReference type="SUPFAM" id="SSF57850">
    <property type="entry name" value="RING/U-box"/>
    <property type="match status" value="1"/>
</dbReference>
<evidence type="ECO:0000256" key="6">
    <source>
        <dbReference type="ARBA" id="ARBA00022723"/>
    </source>
</evidence>
<dbReference type="Gene3D" id="3.30.60.90">
    <property type="match status" value="1"/>
</dbReference>
<evidence type="ECO:0008006" key="19">
    <source>
        <dbReference type="Google" id="ProtNLM"/>
    </source>
</evidence>
<dbReference type="SUPFAM" id="SSF46934">
    <property type="entry name" value="UBA-like"/>
    <property type="match status" value="1"/>
</dbReference>
<dbReference type="InterPro" id="IPR015940">
    <property type="entry name" value="UBA"/>
</dbReference>
<dbReference type="PANTHER" id="PTHR20930:SF0">
    <property type="entry name" value="PROTEIN ILRUN"/>
    <property type="match status" value="1"/>
</dbReference>
<dbReference type="AlphaFoldDB" id="A0A6A6KW73"/>
<feature type="compositionally biased region" description="Basic and acidic residues" evidence="13">
    <location>
        <begin position="257"/>
        <end position="266"/>
    </location>
</feature>
<keyword evidence="5" id="KW-0926">Vacuole</keyword>